<dbReference type="RefSeq" id="WP_344200340.1">
    <property type="nucleotide sequence ID" value="NZ_BAAAME010000004.1"/>
</dbReference>
<comment type="caution">
    <text evidence="1">The sequence shown here is derived from an EMBL/GenBank/DDBJ whole genome shotgun (WGS) entry which is preliminary data.</text>
</comment>
<name>A0ABP4VVR3_9ACTN</name>
<keyword evidence="2" id="KW-1185">Reference proteome</keyword>
<accession>A0ABP4VVR3</accession>
<reference evidence="2" key="1">
    <citation type="journal article" date="2019" name="Int. J. Syst. Evol. Microbiol.">
        <title>The Global Catalogue of Microorganisms (GCM) 10K type strain sequencing project: providing services to taxonomists for standard genome sequencing and annotation.</title>
        <authorList>
            <consortium name="The Broad Institute Genomics Platform"/>
            <consortium name="The Broad Institute Genome Sequencing Center for Infectious Disease"/>
            <person name="Wu L."/>
            <person name="Ma J."/>
        </authorList>
    </citation>
    <scope>NUCLEOTIDE SEQUENCE [LARGE SCALE GENOMIC DNA]</scope>
    <source>
        <strain evidence="2">JCM 13518</strain>
    </source>
</reference>
<protein>
    <recommendedName>
        <fullName evidence="3">Transcriptional regulator, AbiEi antitoxin, Type IV TA system</fullName>
    </recommendedName>
</protein>
<evidence type="ECO:0008006" key="3">
    <source>
        <dbReference type="Google" id="ProtNLM"/>
    </source>
</evidence>
<evidence type="ECO:0000313" key="1">
    <source>
        <dbReference type="EMBL" id="GAA1738214.1"/>
    </source>
</evidence>
<sequence>MDDLTSLFGACGGSLERHELADLGWTETTVRRALRDGDIVRIRFGTYAHGPTWRRADPVERHRILTRAVLGKLGRHVYASHHSAAALHGLDLWGVDLAEVQVGRLDGRSDRLDAGVRFHRGAIDAASLVEIDGVLVAPAGRAAIETALGAPVECGAVTLTSAMRTGAASRSEIDTLVRTFGRWPGAVSASRAATLADPRLESVGEVRSMCFFGAHAIPLPEPQHEIYDDDGRLVARSDFWWRLYRHVGEFDGLVKYGRLNPYATDVGRVLVDEKRREDAVRRLVNGVSRWTWHELDPPRAGMLATRLRTDLERSAQLSRRVIDVGA</sequence>
<gene>
    <name evidence="1" type="ORF">GCM10009710_18150</name>
</gene>
<dbReference type="EMBL" id="BAAAME010000004">
    <property type="protein sequence ID" value="GAA1738214.1"/>
    <property type="molecule type" value="Genomic_DNA"/>
</dbReference>
<evidence type="ECO:0000313" key="2">
    <source>
        <dbReference type="Proteomes" id="UP001501057"/>
    </source>
</evidence>
<proteinExistence type="predicted"/>
<organism evidence="1 2">
    <name type="scientific">Aeromicrobium alkaliterrae</name>
    <dbReference type="NCBI Taxonomy" id="302168"/>
    <lineage>
        <taxon>Bacteria</taxon>
        <taxon>Bacillati</taxon>
        <taxon>Actinomycetota</taxon>
        <taxon>Actinomycetes</taxon>
        <taxon>Propionibacteriales</taxon>
        <taxon>Nocardioidaceae</taxon>
        <taxon>Aeromicrobium</taxon>
    </lineage>
</organism>
<dbReference type="Proteomes" id="UP001501057">
    <property type="component" value="Unassembled WGS sequence"/>
</dbReference>